<reference evidence="3" key="1">
    <citation type="journal article" date="2019" name="Int. J. Syst. Evol. Microbiol.">
        <title>The Global Catalogue of Microorganisms (GCM) 10K type strain sequencing project: providing services to taxonomists for standard genome sequencing and annotation.</title>
        <authorList>
            <consortium name="The Broad Institute Genomics Platform"/>
            <consortium name="The Broad Institute Genome Sequencing Center for Infectious Disease"/>
            <person name="Wu L."/>
            <person name="Ma J."/>
        </authorList>
    </citation>
    <scope>NUCLEOTIDE SEQUENCE [LARGE SCALE GENOMIC DNA]</scope>
    <source>
        <strain evidence="3">JCM 16112</strain>
    </source>
</reference>
<dbReference type="EMBL" id="BAAAFI010000002">
    <property type="protein sequence ID" value="GAA0877557.1"/>
    <property type="molecule type" value="Genomic_DNA"/>
</dbReference>
<keyword evidence="3" id="KW-1185">Reference proteome</keyword>
<comment type="caution">
    <text evidence="2">The sequence shown here is derived from an EMBL/GenBank/DDBJ whole genome shotgun (WGS) entry which is preliminary data.</text>
</comment>
<keyword evidence="1" id="KW-1133">Transmembrane helix</keyword>
<gene>
    <name evidence="2" type="ORF">GCM10009119_05250</name>
</gene>
<evidence type="ECO:0000313" key="2">
    <source>
        <dbReference type="EMBL" id="GAA0877557.1"/>
    </source>
</evidence>
<feature type="transmembrane region" description="Helical" evidence="1">
    <location>
        <begin position="96"/>
        <end position="118"/>
    </location>
</feature>
<keyword evidence="1" id="KW-0812">Transmembrane</keyword>
<proteinExistence type="predicted"/>
<feature type="transmembrane region" description="Helical" evidence="1">
    <location>
        <begin position="169"/>
        <end position="187"/>
    </location>
</feature>
<evidence type="ECO:0000313" key="3">
    <source>
        <dbReference type="Proteomes" id="UP001500469"/>
    </source>
</evidence>
<protein>
    <submittedName>
        <fullName evidence="2">Uncharacterized protein</fullName>
    </submittedName>
</protein>
<feature type="transmembrane region" description="Helical" evidence="1">
    <location>
        <begin position="39"/>
        <end position="58"/>
    </location>
</feature>
<feature type="transmembrane region" description="Helical" evidence="1">
    <location>
        <begin position="64"/>
        <end position="84"/>
    </location>
</feature>
<accession>A0ABP3Y9P2</accession>
<feature type="transmembrane region" description="Helical" evidence="1">
    <location>
        <begin position="146"/>
        <end position="163"/>
    </location>
</feature>
<organism evidence="2 3">
    <name type="scientific">Algoriphagus jejuensis</name>
    <dbReference type="NCBI Taxonomy" id="419934"/>
    <lineage>
        <taxon>Bacteria</taxon>
        <taxon>Pseudomonadati</taxon>
        <taxon>Bacteroidota</taxon>
        <taxon>Cytophagia</taxon>
        <taxon>Cytophagales</taxon>
        <taxon>Cyclobacteriaceae</taxon>
        <taxon>Algoriphagus</taxon>
    </lineage>
</organism>
<dbReference type="Proteomes" id="UP001500469">
    <property type="component" value="Unassembled WGS sequence"/>
</dbReference>
<sequence length="195" mass="21875">MEETMEKEMSSKESLTLITEMINRAKRETAGDGGFQMRLWGWVIAICNFGHFTLYKLGYEHPHYVWILVAPAAVVSFWKGFQIAKKARVKSHVSQVINQLWIMVFAGIMITLAFMPVIGYNQNPIILILAGIGMWTTGSLIRVNLVRGGGVLLLLAAVIAFMLPVSAQYLLSGVAMVLGYLLPGYYLNKSYRERI</sequence>
<keyword evidence="1" id="KW-0472">Membrane</keyword>
<name>A0ABP3Y9P2_9BACT</name>
<feature type="transmembrane region" description="Helical" evidence="1">
    <location>
        <begin position="124"/>
        <end position="141"/>
    </location>
</feature>
<evidence type="ECO:0000256" key="1">
    <source>
        <dbReference type="SAM" id="Phobius"/>
    </source>
</evidence>